<reference evidence="3 4" key="1">
    <citation type="submission" date="2017-01" db="EMBL/GenBank/DDBJ databases">
        <authorList>
            <consortium name="Urmite Genomes"/>
        </authorList>
    </citation>
    <scope>NUCLEOTIDE SEQUENCE [LARGE SCALE GENOMIC DNA]</scope>
    <source>
        <strain evidence="3 4">AB308</strain>
    </source>
</reference>
<accession>A0A2U3N5E6</accession>
<dbReference type="CDD" id="cd02440">
    <property type="entry name" value="AdoMet_MTases"/>
    <property type="match status" value="1"/>
</dbReference>
<dbReference type="PANTHER" id="PTHR42912">
    <property type="entry name" value="METHYLTRANSFERASE"/>
    <property type="match status" value="1"/>
</dbReference>
<feature type="domain" description="Methyltransferase" evidence="2">
    <location>
        <begin position="82"/>
        <end position="174"/>
    </location>
</feature>
<keyword evidence="3" id="KW-0808">Transferase</keyword>
<dbReference type="RefSeq" id="WP_077097066.1">
    <property type="nucleotide sequence ID" value="NZ_LT717697.1"/>
</dbReference>
<dbReference type="InterPro" id="IPR041698">
    <property type="entry name" value="Methyltransf_25"/>
</dbReference>
<dbReference type="OrthoDB" id="4125239at2"/>
<dbReference type="InterPro" id="IPR050508">
    <property type="entry name" value="Methyltransf_Superfamily"/>
</dbReference>
<evidence type="ECO:0000313" key="3">
    <source>
        <dbReference type="EMBL" id="SPM26753.1"/>
    </source>
</evidence>
<keyword evidence="4" id="KW-1185">Reference proteome</keyword>
<dbReference type="PANTHER" id="PTHR42912:SF93">
    <property type="entry name" value="N6-ADENOSINE-METHYLTRANSFERASE TMT1A"/>
    <property type="match status" value="1"/>
</dbReference>
<dbReference type="SUPFAM" id="SSF53335">
    <property type="entry name" value="S-adenosyl-L-methionine-dependent methyltransferases"/>
    <property type="match status" value="1"/>
</dbReference>
<gene>
    <name evidence="3" type="ORF">MTAB308_228</name>
</gene>
<dbReference type="Proteomes" id="UP000241595">
    <property type="component" value="Unassembled WGS sequence"/>
</dbReference>
<dbReference type="AlphaFoldDB" id="A0A2U3N5E6"/>
<organism evidence="3 4">
    <name type="scientific">Mycobacterium terramassiliense</name>
    <dbReference type="NCBI Taxonomy" id="1841859"/>
    <lineage>
        <taxon>Bacteria</taxon>
        <taxon>Bacillati</taxon>
        <taxon>Actinomycetota</taxon>
        <taxon>Actinomycetes</taxon>
        <taxon>Mycobacteriales</taxon>
        <taxon>Mycobacteriaceae</taxon>
        <taxon>Mycobacterium</taxon>
    </lineage>
</organism>
<protein>
    <submittedName>
        <fullName evidence="3">Type 11 methyltransferase</fullName>
    </submittedName>
</protein>
<dbReference type="EMBL" id="FTRV01000008">
    <property type="protein sequence ID" value="SPM26753.1"/>
    <property type="molecule type" value="Genomic_DNA"/>
</dbReference>
<proteinExistence type="predicted"/>
<dbReference type="GO" id="GO:0008168">
    <property type="term" value="F:methyltransferase activity"/>
    <property type="evidence" value="ECO:0007669"/>
    <property type="project" value="UniProtKB-KW"/>
</dbReference>
<dbReference type="Pfam" id="PF13649">
    <property type="entry name" value="Methyltransf_25"/>
    <property type="match status" value="1"/>
</dbReference>
<dbReference type="Gene3D" id="3.40.50.150">
    <property type="entry name" value="Vaccinia Virus protein VP39"/>
    <property type="match status" value="1"/>
</dbReference>
<name>A0A2U3N5E6_9MYCO</name>
<keyword evidence="1 3" id="KW-0489">Methyltransferase</keyword>
<evidence type="ECO:0000313" key="4">
    <source>
        <dbReference type="Proteomes" id="UP000241595"/>
    </source>
</evidence>
<sequence>MATTDVLYEDVATMPRGGPAASWLDRRFQTFALEYLDRDDVPDDVKQRVIGMLDRIGTLTKQHEKYARTALDVVAGIPNPRILEIGAGHGKLSAQILRLHPTATVTVSDLDPTSVANIAAGELGKHPRARTRVIDATAIDAADDSYDLVVFALAFHHLPPAVASRAIAEATRVGKRFLVIDLKRQSPLAMMLFPVMALPINLVLLRCSWNWPGLHDGFISALRAYSPSALKALGRAADPQMNVELLSSPTRLGPPSLTVVFSRLGVDDRG</sequence>
<dbReference type="STRING" id="1841859.GCA_900157385_00222"/>
<dbReference type="GO" id="GO:0032259">
    <property type="term" value="P:methylation"/>
    <property type="evidence" value="ECO:0007669"/>
    <property type="project" value="UniProtKB-KW"/>
</dbReference>
<evidence type="ECO:0000256" key="1">
    <source>
        <dbReference type="ARBA" id="ARBA00022603"/>
    </source>
</evidence>
<evidence type="ECO:0000259" key="2">
    <source>
        <dbReference type="Pfam" id="PF13649"/>
    </source>
</evidence>
<dbReference type="InterPro" id="IPR029063">
    <property type="entry name" value="SAM-dependent_MTases_sf"/>
</dbReference>